<dbReference type="EMBL" id="JAEQNA010000006">
    <property type="protein sequence ID" value="MBL0421841.1"/>
    <property type="molecule type" value="Genomic_DNA"/>
</dbReference>
<evidence type="ECO:0000313" key="2">
    <source>
        <dbReference type="Proteomes" id="UP000613011"/>
    </source>
</evidence>
<dbReference type="Proteomes" id="UP000613011">
    <property type="component" value="Unassembled WGS sequence"/>
</dbReference>
<gene>
    <name evidence="1" type="ORF">JI739_15945</name>
</gene>
<accession>A0A936ZSP0</accession>
<protein>
    <submittedName>
        <fullName evidence="1">Uncharacterized protein</fullName>
    </submittedName>
</protein>
<comment type="caution">
    <text evidence="1">The sequence shown here is derived from an EMBL/GenBank/DDBJ whole genome shotgun (WGS) entry which is preliminary data.</text>
</comment>
<proteinExistence type="predicted"/>
<evidence type="ECO:0000313" key="1">
    <source>
        <dbReference type="EMBL" id="MBL0421841.1"/>
    </source>
</evidence>
<name>A0A936ZSP0_9BURK</name>
<organism evidence="1 2">
    <name type="scientific">Ramlibacter aurantiacus</name>
    <dbReference type="NCBI Taxonomy" id="2801330"/>
    <lineage>
        <taxon>Bacteria</taxon>
        <taxon>Pseudomonadati</taxon>
        <taxon>Pseudomonadota</taxon>
        <taxon>Betaproteobacteria</taxon>
        <taxon>Burkholderiales</taxon>
        <taxon>Comamonadaceae</taxon>
        <taxon>Ramlibacter</taxon>
    </lineage>
</organism>
<sequence>MSCYGQTAEDLHDSFDEELSLLQSLFLRRLRLKLVPGAGVVAEPLGPVRRDANGAGLLPDLARGAEAWLLVRLHRCPLPTLPECRKTSWLPVG</sequence>
<dbReference type="AlphaFoldDB" id="A0A936ZSP0"/>
<keyword evidence="2" id="KW-1185">Reference proteome</keyword>
<dbReference type="RefSeq" id="WP_201684922.1">
    <property type="nucleotide sequence ID" value="NZ_JAEQNA010000006.1"/>
</dbReference>
<reference evidence="1" key="1">
    <citation type="submission" date="2021-01" db="EMBL/GenBank/DDBJ databases">
        <title>Ramlibacter sp. strain AW1 16S ribosomal RNA gene Genome sequencing and assembly.</title>
        <authorList>
            <person name="Kang M."/>
        </authorList>
    </citation>
    <scope>NUCLEOTIDE SEQUENCE</scope>
    <source>
        <strain evidence="1">AW1</strain>
    </source>
</reference>